<comment type="caution">
    <text evidence="1">The sequence shown here is derived from an EMBL/GenBank/DDBJ whole genome shotgun (WGS) entry which is preliminary data.</text>
</comment>
<accession>A0ACB9P3L6</accession>
<proteinExistence type="predicted"/>
<protein>
    <submittedName>
        <fullName evidence="1">Uncharacterized protein</fullName>
    </submittedName>
</protein>
<name>A0ACB9P3L6_9MYRT</name>
<dbReference type="EMBL" id="CM042886">
    <property type="protein sequence ID" value="KAI4342309.1"/>
    <property type="molecule type" value="Genomic_DNA"/>
</dbReference>
<evidence type="ECO:0000313" key="2">
    <source>
        <dbReference type="Proteomes" id="UP001057402"/>
    </source>
</evidence>
<reference evidence="2" key="1">
    <citation type="journal article" date="2023" name="Front. Plant Sci.">
        <title>Chromosomal-level genome assembly of Melastoma candidum provides insights into trichome evolution.</title>
        <authorList>
            <person name="Zhong Y."/>
            <person name="Wu W."/>
            <person name="Sun C."/>
            <person name="Zou P."/>
            <person name="Liu Y."/>
            <person name="Dai S."/>
            <person name="Zhou R."/>
        </authorList>
    </citation>
    <scope>NUCLEOTIDE SEQUENCE [LARGE SCALE GENOMIC DNA]</scope>
</reference>
<sequence length="83" mass="8642">MEERRESREGRETWAVDGKQLGHAAEVGEAVIVGTGMDLAVVADHELELVAWEAGGEGGVVEGGCLGRVVVDVAKGQELPESG</sequence>
<organism evidence="1 2">
    <name type="scientific">Melastoma candidum</name>
    <dbReference type="NCBI Taxonomy" id="119954"/>
    <lineage>
        <taxon>Eukaryota</taxon>
        <taxon>Viridiplantae</taxon>
        <taxon>Streptophyta</taxon>
        <taxon>Embryophyta</taxon>
        <taxon>Tracheophyta</taxon>
        <taxon>Spermatophyta</taxon>
        <taxon>Magnoliopsida</taxon>
        <taxon>eudicotyledons</taxon>
        <taxon>Gunneridae</taxon>
        <taxon>Pentapetalae</taxon>
        <taxon>rosids</taxon>
        <taxon>malvids</taxon>
        <taxon>Myrtales</taxon>
        <taxon>Melastomataceae</taxon>
        <taxon>Melastomatoideae</taxon>
        <taxon>Melastomateae</taxon>
        <taxon>Melastoma</taxon>
    </lineage>
</organism>
<dbReference type="Proteomes" id="UP001057402">
    <property type="component" value="Chromosome 7"/>
</dbReference>
<evidence type="ECO:0000313" key="1">
    <source>
        <dbReference type="EMBL" id="KAI4342309.1"/>
    </source>
</evidence>
<keyword evidence="2" id="KW-1185">Reference proteome</keyword>
<gene>
    <name evidence="1" type="ORF">MLD38_026949</name>
</gene>